<dbReference type="Proteomes" id="UP001305521">
    <property type="component" value="Chromosome"/>
</dbReference>
<dbReference type="EMBL" id="CP137852">
    <property type="protein sequence ID" value="WPB83529.1"/>
    <property type="molecule type" value="Genomic_DNA"/>
</dbReference>
<reference evidence="15 16" key="1">
    <citation type="submission" date="2023-11" db="EMBL/GenBank/DDBJ databases">
        <title>Arctic aerobic anoxygenic photoheterotroph Sediminicoccus rosea KRV36 adapts its photosynthesis to long days of polar summer.</title>
        <authorList>
            <person name="Tomasch J."/>
            <person name="Kopejtka K."/>
            <person name="Bily T."/>
            <person name="Gardiner A.T."/>
            <person name="Gardian Z."/>
            <person name="Shivaramu S."/>
            <person name="Koblizek M."/>
            <person name="Engelhardt F."/>
            <person name="Kaftan D."/>
        </authorList>
    </citation>
    <scope>NUCLEOTIDE SEQUENCE [LARGE SCALE GENOMIC DNA]</scope>
    <source>
        <strain evidence="15 16">R-30</strain>
    </source>
</reference>
<evidence type="ECO:0000256" key="2">
    <source>
        <dbReference type="ARBA" id="ARBA00001946"/>
    </source>
</evidence>
<gene>
    <name evidence="12 15" type="primary">purD</name>
    <name evidence="15" type="ORF">R9Z33_15610</name>
</gene>
<evidence type="ECO:0000256" key="13">
    <source>
        <dbReference type="PROSITE-ProRule" id="PRU00409"/>
    </source>
</evidence>
<keyword evidence="5 12" id="KW-0436">Ligase</keyword>
<dbReference type="RefSeq" id="WP_318647504.1">
    <property type="nucleotide sequence ID" value="NZ_CP137852.1"/>
</dbReference>
<dbReference type="SUPFAM" id="SSF56059">
    <property type="entry name" value="Glutathione synthetase ATP-binding domain-like"/>
    <property type="match status" value="1"/>
</dbReference>
<dbReference type="HAMAP" id="MF_00138">
    <property type="entry name" value="GARS"/>
    <property type="match status" value="1"/>
</dbReference>
<evidence type="ECO:0000256" key="5">
    <source>
        <dbReference type="ARBA" id="ARBA00022598"/>
    </source>
</evidence>
<evidence type="ECO:0000259" key="14">
    <source>
        <dbReference type="PROSITE" id="PS50975"/>
    </source>
</evidence>
<dbReference type="PANTHER" id="PTHR43472">
    <property type="entry name" value="PHOSPHORIBOSYLAMINE--GLYCINE LIGASE"/>
    <property type="match status" value="1"/>
</dbReference>
<dbReference type="InterPro" id="IPR011054">
    <property type="entry name" value="Rudment_hybrid_motif"/>
</dbReference>
<evidence type="ECO:0000256" key="8">
    <source>
        <dbReference type="ARBA" id="ARBA00022840"/>
    </source>
</evidence>
<dbReference type="InterPro" id="IPR011761">
    <property type="entry name" value="ATP-grasp"/>
</dbReference>
<feature type="domain" description="ATP-grasp" evidence="14">
    <location>
        <begin position="107"/>
        <end position="313"/>
    </location>
</feature>
<keyword evidence="16" id="KW-1185">Reference proteome</keyword>
<dbReference type="InterPro" id="IPR000115">
    <property type="entry name" value="PRibGlycinamide_synth"/>
</dbReference>
<dbReference type="InterPro" id="IPR020562">
    <property type="entry name" value="PRibGlycinamide_synth_N"/>
</dbReference>
<dbReference type="SMART" id="SM01210">
    <property type="entry name" value="GARS_C"/>
    <property type="match status" value="1"/>
</dbReference>
<dbReference type="Pfam" id="PF01071">
    <property type="entry name" value="GARS_A"/>
    <property type="match status" value="1"/>
</dbReference>
<evidence type="ECO:0000256" key="6">
    <source>
        <dbReference type="ARBA" id="ARBA00022741"/>
    </source>
</evidence>
<evidence type="ECO:0000256" key="10">
    <source>
        <dbReference type="ARBA" id="ARBA00042242"/>
    </source>
</evidence>
<dbReference type="PROSITE" id="PS00184">
    <property type="entry name" value="GARS"/>
    <property type="match status" value="1"/>
</dbReference>
<keyword evidence="7 12" id="KW-0658">Purine biosynthesis</keyword>
<protein>
    <recommendedName>
        <fullName evidence="4 12">Phosphoribosylamine--glycine ligase</fullName>
        <ecNumber evidence="4 12">6.3.4.13</ecNumber>
    </recommendedName>
    <alternativeName>
        <fullName evidence="12">GARS</fullName>
    </alternativeName>
    <alternativeName>
        <fullName evidence="10 12">Glycinamide ribonucleotide synthetase</fullName>
    </alternativeName>
    <alternativeName>
        <fullName evidence="11 12">Phosphoribosylglycinamide synthetase</fullName>
    </alternativeName>
</protein>
<dbReference type="Gene3D" id="3.30.1490.20">
    <property type="entry name" value="ATP-grasp fold, A domain"/>
    <property type="match status" value="1"/>
</dbReference>
<proteinExistence type="inferred from homology"/>
<dbReference type="Gene3D" id="3.30.470.20">
    <property type="entry name" value="ATP-grasp fold, B domain"/>
    <property type="match status" value="1"/>
</dbReference>
<dbReference type="InterPro" id="IPR016185">
    <property type="entry name" value="PreATP-grasp_dom_sf"/>
</dbReference>
<evidence type="ECO:0000256" key="3">
    <source>
        <dbReference type="ARBA" id="ARBA00005174"/>
    </source>
</evidence>
<keyword evidence="8 13" id="KW-0067">ATP-binding</keyword>
<evidence type="ECO:0000256" key="9">
    <source>
        <dbReference type="ARBA" id="ARBA00038345"/>
    </source>
</evidence>
<dbReference type="Gene3D" id="3.90.600.10">
    <property type="entry name" value="Phosphoribosylglycinamide synthetase, C-terminal domain"/>
    <property type="match status" value="1"/>
</dbReference>
<comment type="cofactor">
    <cofactor evidence="1">
        <name>Mn(2+)</name>
        <dbReference type="ChEBI" id="CHEBI:29035"/>
    </cofactor>
</comment>
<accession>A0ABZ0PD18</accession>
<dbReference type="GO" id="GO:0004637">
    <property type="term" value="F:phosphoribosylamine-glycine ligase activity"/>
    <property type="evidence" value="ECO:0007669"/>
    <property type="project" value="UniProtKB-EC"/>
</dbReference>
<evidence type="ECO:0000256" key="12">
    <source>
        <dbReference type="HAMAP-Rule" id="MF_00138"/>
    </source>
</evidence>
<dbReference type="InterPro" id="IPR020560">
    <property type="entry name" value="PRibGlycinamide_synth_C-dom"/>
</dbReference>
<keyword evidence="6 13" id="KW-0547">Nucleotide-binding</keyword>
<dbReference type="PANTHER" id="PTHR43472:SF1">
    <property type="entry name" value="PHOSPHORIBOSYLAMINE--GLYCINE LIGASE, CHLOROPLASTIC"/>
    <property type="match status" value="1"/>
</dbReference>
<sequence>MKVLVVGGGGREHALCWAIAASPLLTKLWCAPGNPGIAEVAECVGIGAEDIPRIVVFAHENAVDLVVAGPEAPLTLGLADACAKAGIPCFGPRAAAARLEGSKSFFKEIANAAGAPTAVHGRFTEAEAARAHIRAQGAPIVVKADGLAAGKGVVVATTVAEAEEAVTEMMEGGIHGEAGRVVVIEECLIGEEISFFALCDGTHAIPLGAAQDHKRVGDGDTGPNTGGMGAYSPPPAFTEALQAQVMATCINPVLAELARRGTPFQGVLFAGLMLTADGPKLLEFNVRFGDPECQALMLRLRSDLLPALLAATQGELKHFDLRWEKLASLLVVMAAEGYPGTPRKGTEIRGLEEAAQVPGVQIFHAGTARDEAGRLVANGGRVLGIGATGATLAEARAAAYAAVAKVDWPEGFCRSDIGWRAL</sequence>
<dbReference type="InterPro" id="IPR020559">
    <property type="entry name" value="PRibGlycinamide_synth_CS"/>
</dbReference>
<comment type="similarity">
    <text evidence="9 12">Belongs to the GARS family.</text>
</comment>
<dbReference type="PROSITE" id="PS50975">
    <property type="entry name" value="ATP_GRASP"/>
    <property type="match status" value="1"/>
</dbReference>
<evidence type="ECO:0000313" key="16">
    <source>
        <dbReference type="Proteomes" id="UP001305521"/>
    </source>
</evidence>
<dbReference type="InterPro" id="IPR020561">
    <property type="entry name" value="PRibGlycinamid_synth_ATP-grasp"/>
</dbReference>
<evidence type="ECO:0000313" key="15">
    <source>
        <dbReference type="EMBL" id="WPB83529.1"/>
    </source>
</evidence>
<comment type="catalytic activity">
    <reaction evidence="12">
        <text>5-phospho-beta-D-ribosylamine + glycine + ATP = N(1)-(5-phospho-beta-D-ribosyl)glycinamide + ADP + phosphate + H(+)</text>
        <dbReference type="Rhea" id="RHEA:17453"/>
        <dbReference type="ChEBI" id="CHEBI:15378"/>
        <dbReference type="ChEBI" id="CHEBI:30616"/>
        <dbReference type="ChEBI" id="CHEBI:43474"/>
        <dbReference type="ChEBI" id="CHEBI:57305"/>
        <dbReference type="ChEBI" id="CHEBI:58681"/>
        <dbReference type="ChEBI" id="CHEBI:143788"/>
        <dbReference type="ChEBI" id="CHEBI:456216"/>
        <dbReference type="EC" id="6.3.4.13"/>
    </reaction>
</comment>
<dbReference type="NCBIfam" id="TIGR00877">
    <property type="entry name" value="purD"/>
    <property type="match status" value="1"/>
</dbReference>
<dbReference type="SUPFAM" id="SSF52440">
    <property type="entry name" value="PreATP-grasp domain"/>
    <property type="match status" value="1"/>
</dbReference>
<dbReference type="SUPFAM" id="SSF51246">
    <property type="entry name" value="Rudiment single hybrid motif"/>
    <property type="match status" value="1"/>
</dbReference>
<name>A0ABZ0PD18_9PROT</name>
<evidence type="ECO:0000256" key="4">
    <source>
        <dbReference type="ARBA" id="ARBA00013255"/>
    </source>
</evidence>
<comment type="cofactor">
    <cofactor evidence="2">
        <name>Mg(2+)</name>
        <dbReference type="ChEBI" id="CHEBI:18420"/>
    </cofactor>
</comment>
<dbReference type="Gene3D" id="3.40.50.20">
    <property type="match status" value="1"/>
</dbReference>
<organism evidence="15 16">
    <name type="scientific">Sediminicoccus rosea</name>
    <dbReference type="NCBI Taxonomy" id="1225128"/>
    <lineage>
        <taxon>Bacteria</taxon>
        <taxon>Pseudomonadati</taxon>
        <taxon>Pseudomonadota</taxon>
        <taxon>Alphaproteobacteria</taxon>
        <taxon>Acetobacterales</taxon>
        <taxon>Roseomonadaceae</taxon>
        <taxon>Sediminicoccus</taxon>
    </lineage>
</organism>
<evidence type="ECO:0000256" key="7">
    <source>
        <dbReference type="ARBA" id="ARBA00022755"/>
    </source>
</evidence>
<dbReference type="Pfam" id="PF02844">
    <property type="entry name" value="GARS_N"/>
    <property type="match status" value="1"/>
</dbReference>
<dbReference type="InterPro" id="IPR013815">
    <property type="entry name" value="ATP_grasp_subdomain_1"/>
</dbReference>
<dbReference type="InterPro" id="IPR037123">
    <property type="entry name" value="PRibGlycinamide_synth_C_sf"/>
</dbReference>
<comment type="pathway">
    <text evidence="3 12">Purine metabolism; IMP biosynthesis via de novo pathway; N(1)-(5-phospho-D-ribosyl)glycinamide from 5-phospho-alpha-D-ribose 1-diphosphate: step 2/2.</text>
</comment>
<dbReference type="Pfam" id="PF02843">
    <property type="entry name" value="GARS_C"/>
    <property type="match status" value="1"/>
</dbReference>
<evidence type="ECO:0000256" key="1">
    <source>
        <dbReference type="ARBA" id="ARBA00001936"/>
    </source>
</evidence>
<dbReference type="SMART" id="SM01209">
    <property type="entry name" value="GARS_A"/>
    <property type="match status" value="1"/>
</dbReference>
<dbReference type="EC" id="6.3.4.13" evidence="4 12"/>
<evidence type="ECO:0000256" key="11">
    <source>
        <dbReference type="ARBA" id="ARBA00042864"/>
    </source>
</evidence>